<evidence type="ECO:0000259" key="1">
    <source>
        <dbReference type="Pfam" id="PF20454"/>
    </source>
</evidence>
<dbReference type="Proteomes" id="UP000467488">
    <property type="component" value="Chromosome"/>
</dbReference>
<sequence length="214" mass="23799">MRSDGTTIGVSRWAWDTGGIDAQVVYNRSLKLGPLWVIPIKGASSYGQPVVNMPRTRNANKVYLSLIGTDTAKDLLAMRLQLEPDSKSATPGAIHFPNDDEIFSTTEAKQLVSEVLIPKLINGRVVYRWDNQGRRNEALDCWVYGLAALRISKIRFQLNLETLAEQRKILSKNHKTNCLSRRWPECSEGANDVARGFNRTTAGSGNRSAQIING</sequence>
<proteinExistence type="predicted"/>
<gene>
    <name evidence="2" type="ORF">EIMP300_45790</name>
</gene>
<dbReference type="InterPro" id="IPR046454">
    <property type="entry name" value="GpA_endonuclease"/>
</dbReference>
<dbReference type="EMBL" id="AP022360">
    <property type="protein sequence ID" value="BBU83179.1"/>
    <property type="molecule type" value="Genomic_DNA"/>
</dbReference>
<dbReference type="AlphaFoldDB" id="A0A8S0FU71"/>
<dbReference type="GO" id="GO:0004519">
    <property type="term" value="F:endonuclease activity"/>
    <property type="evidence" value="ECO:0007669"/>
    <property type="project" value="InterPro"/>
</dbReference>
<protein>
    <recommendedName>
        <fullName evidence="1">Terminase large subunit GpA endonuclease domain-containing protein</fullName>
    </recommendedName>
</protein>
<organism evidence="2 3">
    <name type="scientific">Escherichia coli</name>
    <dbReference type="NCBI Taxonomy" id="562"/>
    <lineage>
        <taxon>Bacteria</taxon>
        <taxon>Pseudomonadati</taxon>
        <taxon>Pseudomonadota</taxon>
        <taxon>Gammaproteobacteria</taxon>
        <taxon>Enterobacterales</taxon>
        <taxon>Enterobacteriaceae</taxon>
        <taxon>Escherichia</taxon>
    </lineage>
</organism>
<dbReference type="Pfam" id="PF20454">
    <property type="entry name" value="GpA_nuclease"/>
    <property type="match status" value="1"/>
</dbReference>
<reference evidence="2 3" key="1">
    <citation type="submission" date="2020-01" db="EMBL/GenBank/DDBJ databases">
        <title>Dynamics of blaIMP-6 dissemination in carbapenem resistant Enterobacteriacea isolated from regional surveillance in Osaka, Japan.</title>
        <authorList>
            <person name="Abe R."/>
            <person name="Akeda Y."/>
            <person name="Sugawara Y."/>
            <person name="Yamamoto N."/>
            <person name="Tomono K."/>
            <person name="Takeuchi D."/>
            <person name="Kawahara R."/>
            <person name="Hamada S."/>
        </authorList>
    </citation>
    <scope>NUCLEOTIDE SEQUENCE [LARGE SCALE GENOMIC DNA]</scope>
    <source>
        <strain evidence="2 3">E300</strain>
    </source>
</reference>
<accession>A0A8S0FU71</accession>
<evidence type="ECO:0000313" key="3">
    <source>
        <dbReference type="Proteomes" id="UP000467488"/>
    </source>
</evidence>
<evidence type="ECO:0000313" key="2">
    <source>
        <dbReference type="EMBL" id="BBU83179.1"/>
    </source>
</evidence>
<feature type="domain" description="Terminase large subunit GpA endonuclease" evidence="1">
    <location>
        <begin position="3"/>
        <end position="155"/>
    </location>
</feature>
<name>A0A8S0FU71_ECOLX</name>